<feature type="region of interest" description="Disordered" evidence="4">
    <location>
        <begin position="1"/>
        <end position="33"/>
    </location>
</feature>
<evidence type="ECO:0000256" key="1">
    <source>
        <dbReference type="ARBA" id="ARBA00004613"/>
    </source>
</evidence>
<dbReference type="EMBL" id="PYXZ01000001">
    <property type="protein sequence ID" value="PUA82713.1"/>
    <property type="molecule type" value="Genomic_DNA"/>
</dbReference>
<organism evidence="5 6">
    <name type="scientific">Nocardioides currus</name>
    <dbReference type="NCBI Taxonomy" id="2133958"/>
    <lineage>
        <taxon>Bacteria</taxon>
        <taxon>Bacillati</taxon>
        <taxon>Actinomycetota</taxon>
        <taxon>Actinomycetes</taxon>
        <taxon>Propionibacteriales</taxon>
        <taxon>Nocardioidaceae</taxon>
        <taxon>Nocardioides</taxon>
    </lineage>
</organism>
<keyword evidence="3" id="KW-0325">Glycoprotein</keyword>
<sequence>MMRRPPAREDSSRCPFHSGGSHMGPQDRPTRHGRESFFIEGEGVVGQPADAGDGLTPRAGVTARSGVALRAAPTFRFSRIGPKGKKLPDPLLRGVAEAMTRGANRDDNIPAGFTYLGQFVDHDLTFDKTLVAFGDQVSPADLAQGRSPTLDLDSLYGAGPLDPVSSEFYEADKARLKVGKTTKIGSDIARVGFDVPRVGTGNAAAKRTAKIPDLRNDENLAVAQHHAAMIRFHNRVVATLGAGVPAAEKFERARRRVVLHYQWMLKTDYLPRVCEGSVVTDVFTAGRKVVEPGADPFSMPRMPVEFSIGAFRLGHSMVRESYAWNAVFPSGAGALELLFTFSGTSGDLGGDPTLPSNWIADWRRLYRFAQIGRPDLKPPRGEFNVARRLDTRLVDPLSVLPIGSFGGVQGDAFTIRANLAFRNLVRAGMVRLASGQQMAALLRSKGVPVTTLTKAQLRDGSGGADLSGLTTAQLDAFLADTPLWFYCLREAELNGGRLTGVGARIVVETFHRAIEASVHSIVRSPEFRPDLGAVAGRFRMADLLLFSFEGKENLLAPLGD</sequence>
<dbReference type="GO" id="GO:0005576">
    <property type="term" value="C:extracellular region"/>
    <property type="evidence" value="ECO:0007669"/>
    <property type="project" value="UniProtKB-SubCell"/>
</dbReference>
<dbReference type="InterPro" id="IPR010255">
    <property type="entry name" value="Haem_peroxidase_sf"/>
</dbReference>
<dbReference type="PANTHER" id="PTHR11475:SF4">
    <property type="entry name" value="CHORION PEROXIDASE"/>
    <property type="match status" value="1"/>
</dbReference>
<evidence type="ECO:0000313" key="5">
    <source>
        <dbReference type="EMBL" id="PUA82713.1"/>
    </source>
</evidence>
<dbReference type="AlphaFoldDB" id="A0A2R7Z249"/>
<keyword evidence="2" id="KW-0964">Secreted</keyword>
<dbReference type="CDD" id="cd09819">
    <property type="entry name" value="An_peroxidase_bacterial_1"/>
    <property type="match status" value="1"/>
</dbReference>
<dbReference type="GO" id="GO:0020037">
    <property type="term" value="F:heme binding"/>
    <property type="evidence" value="ECO:0007669"/>
    <property type="project" value="InterPro"/>
</dbReference>
<gene>
    <name evidence="5" type="ORF">C7S10_03050</name>
</gene>
<dbReference type="PANTHER" id="PTHR11475">
    <property type="entry name" value="OXIDASE/PEROXIDASE"/>
    <property type="match status" value="1"/>
</dbReference>
<dbReference type="Gene3D" id="1.10.640.10">
    <property type="entry name" value="Haem peroxidase domain superfamily, animal type"/>
    <property type="match status" value="1"/>
</dbReference>
<keyword evidence="6" id="KW-1185">Reference proteome</keyword>
<dbReference type="Pfam" id="PF03098">
    <property type="entry name" value="An_peroxidase"/>
    <property type="match status" value="1"/>
</dbReference>
<reference evidence="5 6" key="1">
    <citation type="submission" date="2018-03" db="EMBL/GenBank/DDBJ databases">
        <authorList>
            <person name="Keele B.F."/>
        </authorList>
    </citation>
    <scope>NUCLEOTIDE SEQUENCE [LARGE SCALE GENOMIC DNA]</scope>
    <source>
        <strain evidence="5 6">IB-3</strain>
    </source>
</reference>
<dbReference type="GO" id="GO:0006979">
    <property type="term" value="P:response to oxidative stress"/>
    <property type="evidence" value="ECO:0007669"/>
    <property type="project" value="InterPro"/>
</dbReference>
<evidence type="ECO:0000256" key="4">
    <source>
        <dbReference type="SAM" id="MobiDB-lite"/>
    </source>
</evidence>
<dbReference type="InterPro" id="IPR019791">
    <property type="entry name" value="Haem_peroxidase_animal"/>
</dbReference>
<keyword evidence="5" id="KW-0575">Peroxidase</keyword>
<comment type="caution">
    <text evidence="5">The sequence shown here is derived from an EMBL/GenBank/DDBJ whole genome shotgun (WGS) entry which is preliminary data.</text>
</comment>
<protein>
    <submittedName>
        <fullName evidence="5">Heme peroxidase</fullName>
    </submittedName>
</protein>
<feature type="compositionally biased region" description="Basic and acidic residues" evidence="4">
    <location>
        <begin position="1"/>
        <end position="12"/>
    </location>
</feature>
<dbReference type="SUPFAM" id="SSF48113">
    <property type="entry name" value="Heme-dependent peroxidases"/>
    <property type="match status" value="1"/>
</dbReference>
<dbReference type="Proteomes" id="UP000244867">
    <property type="component" value="Unassembled WGS sequence"/>
</dbReference>
<name>A0A2R7Z249_9ACTN</name>
<dbReference type="InterPro" id="IPR037120">
    <property type="entry name" value="Haem_peroxidase_sf_animal"/>
</dbReference>
<keyword evidence="5" id="KW-0560">Oxidoreductase</keyword>
<dbReference type="OrthoDB" id="105077at2"/>
<evidence type="ECO:0000256" key="2">
    <source>
        <dbReference type="ARBA" id="ARBA00022525"/>
    </source>
</evidence>
<evidence type="ECO:0000256" key="3">
    <source>
        <dbReference type="ARBA" id="ARBA00023180"/>
    </source>
</evidence>
<comment type="subcellular location">
    <subcellularLocation>
        <location evidence="1">Secreted</location>
    </subcellularLocation>
</comment>
<dbReference type="GO" id="GO:0004601">
    <property type="term" value="F:peroxidase activity"/>
    <property type="evidence" value="ECO:0007669"/>
    <property type="project" value="UniProtKB-KW"/>
</dbReference>
<accession>A0A2R7Z249</accession>
<proteinExistence type="predicted"/>
<evidence type="ECO:0000313" key="6">
    <source>
        <dbReference type="Proteomes" id="UP000244867"/>
    </source>
</evidence>